<dbReference type="CDD" id="cd08422">
    <property type="entry name" value="PBP2_CrgA_like"/>
    <property type="match status" value="1"/>
</dbReference>
<protein>
    <submittedName>
        <fullName evidence="6">LysR family transcriptional regulator</fullName>
    </submittedName>
</protein>
<reference evidence="6 7" key="1">
    <citation type="submission" date="2019-05" db="EMBL/GenBank/DDBJ databases">
        <authorList>
            <person name="Moore K."/>
            <person name="O'Neill P."/>
            <person name="Farbos A."/>
            <person name="Studholme D.J."/>
        </authorList>
    </citation>
    <scope>NUCLEOTIDE SEQUENCE [LARGE SCALE GENOMIC DNA]</scope>
    <source>
        <strain evidence="6 7">DSM 9128</strain>
    </source>
</reference>
<evidence type="ECO:0000313" key="6">
    <source>
        <dbReference type="EMBL" id="TLP73712.1"/>
    </source>
</evidence>
<dbReference type="InterPro" id="IPR005119">
    <property type="entry name" value="LysR_subst-bd"/>
</dbReference>
<dbReference type="Pfam" id="PF03466">
    <property type="entry name" value="LysR_substrate"/>
    <property type="match status" value="1"/>
</dbReference>
<dbReference type="InterPro" id="IPR000847">
    <property type="entry name" value="LysR_HTH_N"/>
</dbReference>
<evidence type="ECO:0000313" key="7">
    <source>
        <dbReference type="Proteomes" id="UP000307510"/>
    </source>
</evidence>
<dbReference type="FunFam" id="3.40.190.290:FF:000001">
    <property type="entry name" value="Transcriptional regulator, LysR family"/>
    <property type="match status" value="1"/>
</dbReference>
<dbReference type="SUPFAM" id="SSF53850">
    <property type="entry name" value="Periplasmic binding protein-like II"/>
    <property type="match status" value="1"/>
</dbReference>
<reference evidence="7" key="2">
    <citation type="submission" date="2019-06" db="EMBL/GenBank/DDBJ databases">
        <title>AzeR, a transcriptional regulator that responds to azelaic acid in Pseudomonas nitroreducens.</title>
        <authorList>
            <person name="Bez C."/>
            <person name="Javvadi S.G."/>
            <person name="Bertani I."/>
            <person name="Devescovi G."/>
            <person name="Studholme D.J."/>
            <person name="Geller A."/>
            <person name="Levy A."/>
            <person name="Venturi V."/>
        </authorList>
    </citation>
    <scope>NUCLEOTIDE SEQUENCE [LARGE SCALE GENOMIC DNA]</scope>
    <source>
        <strain evidence="7">DSM 9128</strain>
    </source>
</reference>
<comment type="caution">
    <text evidence="6">The sequence shown here is derived from an EMBL/GenBank/DDBJ whole genome shotgun (WGS) entry which is preliminary data.</text>
</comment>
<evidence type="ECO:0000256" key="2">
    <source>
        <dbReference type="ARBA" id="ARBA00023015"/>
    </source>
</evidence>
<feature type="domain" description="HTH lysR-type" evidence="5">
    <location>
        <begin position="1"/>
        <end position="64"/>
    </location>
</feature>
<dbReference type="InterPro" id="IPR036388">
    <property type="entry name" value="WH-like_DNA-bd_sf"/>
</dbReference>
<evidence type="ECO:0000256" key="1">
    <source>
        <dbReference type="ARBA" id="ARBA00009437"/>
    </source>
</evidence>
<dbReference type="SUPFAM" id="SSF46785">
    <property type="entry name" value="Winged helix' DNA-binding domain"/>
    <property type="match status" value="1"/>
</dbReference>
<proteinExistence type="inferred from homology"/>
<evidence type="ECO:0000259" key="5">
    <source>
        <dbReference type="PROSITE" id="PS50931"/>
    </source>
</evidence>
<dbReference type="GO" id="GO:0043565">
    <property type="term" value="F:sequence-specific DNA binding"/>
    <property type="evidence" value="ECO:0007669"/>
    <property type="project" value="TreeGrafter"/>
</dbReference>
<sequence length="312" mass="34360">MDLFDSRQADELATLLALAEHGSFAAAGRALQRHPSVLSKRLGALEQRLGVRLVERTTRQLRFTDEGQRLVERLRQAASLIAEAQDQATRSAAQVQGRLKLAVPAAMGRLWLSPILSRFVLEHPQVRLEVEYSERFVDIVAEGFDAAIRIGELADSRLLARRLCDLRRILCAAPDYLERHGTPQAPAELATHNCLGFTGLHSWPDWKLANGTRQQTVRVSGNLHSNDNEALLSAARLGVGILAGGEWLMKHDLDAGRLVRVLPGWQLDASAGIYFVRPSARYSSATSEAFKAWMEAQFADGAPWQSGPNSSP</sequence>
<dbReference type="InterPro" id="IPR058163">
    <property type="entry name" value="LysR-type_TF_proteobact-type"/>
</dbReference>
<dbReference type="PANTHER" id="PTHR30537:SF5">
    <property type="entry name" value="HTH-TYPE TRANSCRIPTIONAL ACTIVATOR TTDR-RELATED"/>
    <property type="match status" value="1"/>
</dbReference>
<dbReference type="Gene3D" id="1.10.10.10">
    <property type="entry name" value="Winged helix-like DNA-binding domain superfamily/Winged helix DNA-binding domain"/>
    <property type="match status" value="1"/>
</dbReference>
<evidence type="ECO:0000256" key="3">
    <source>
        <dbReference type="ARBA" id="ARBA00023125"/>
    </source>
</evidence>
<dbReference type="GO" id="GO:0003700">
    <property type="term" value="F:DNA-binding transcription factor activity"/>
    <property type="evidence" value="ECO:0007669"/>
    <property type="project" value="InterPro"/>
</dbReference>
<dbReference type="Pfam" id="PF00126">
    <property type="entry name" value="HTH_1"/>
    <property type="match status" value="1"/>
</dbReference>
<name>A0A5R9A4W3_PSENT</name>
<dbReference type="InterPro" id="IPR036390">
    <property type="entry name" value="WH_DNA-bd_sf"/>
</dbReference>
<evidence type="ECO:0000256" key="4">
    <source>
        <dbReference type="ARBA" id="ARBA00023163"/>
    </source>
</evidence>
<dbReference type="RefSeq" id="WP_138214681.1">
    <property type="nucleotide sequence ID" value="NZ_VASG01000004.1"/>
</dbReference>
<comment type="similarity">
    <text evidence="1">Belongs to the LysR transcriptional regulatory family.</text>
</comment>
<keyword evidence="2" id="KW-0805">Transcription regulation</keyword>
<dbReference type="Proteomes" id="UP000307510">
    <property type="component" value="Unassembled WGS sequence"/>
</dbReference>
<dbReference type="PANTHER" id="PTHR30537">
    <property type="entry name" value="HTH-TYPE TRANSCRIPTIONAL REGULATOR"/>
    <property type="match status" value="1"/>
</dbReference>
<organism evidence="6 7">
    <name type="scientific">Pseudomonas nitroreducens</name>
    <dbReference type="NCBI Taxonomy" id="46680"/>
    <lineage>
        <taxon>Bacteria</taxon>
        <taxon>Pseudomonadati</taxon>
        <taxon>Pseudomonadota</taxon>
        <taxon>Gammaproteobacteria</taxon>
        <taxon>Pseudomonadales</taxon>
        <taxon>Pseudomonadaceae</taxon>
        <taxon>Pseudomonas</taxon>
    </lineage>
</organism>
<dbReference type="AlphaFoldDB" id="A0A5R9A4W3"/>
<dbReference type="GO" id="GO:0006351">
    <property type="term" value="P:DNA-templated transcription"/>
    <property type="evidence" value="ECO:0007669"/>
    <property type="project" value="TreeGrafter"/>
</dbReference>
<dbReference type="EMBL" id="VASG01000004">
    <property type="protein sequence ID" value="TLP73712.1"/>
    <property type="molecule type" value="Genomic_DNA"/>
</dbReference>
<accession>A0A5R9A4W3</accession>
<gene>
    <name evidence="6" type="ORF">FEA48_15880</name>
</gene>
<dbReference type="Gene3D" id="3.40.190.290">
    <property type="match status" value="1"/>
</dbReference>
<keyword evidence="3" id="KW-0238">DNA-binding</keyword>
<dbReference type="PROSITE" id="PS50931">
    <property type="entry name" value="HTH_LYSR"/>
    <property type="match status" value="1"/>
</dbReference>
<keyword evidence="4" id="KW-0804">Transcription</keyword>